<name>A0A089MU17_PAEBO</name>
<gene>
    <name evidence="2" type="ORF">PBOR_25445</name>
</gene>
<accession>A0A089MU17</accession>
<dbReference type="SUPFAM" id="SSF53448">
    <property type="entry name" value="Nucleotide-diphospho-sugar transferases"/>
    <property type="match status" value="1"/>
</dbReference>
<dbReference type="Pfam" id="PF00483">
    <property type="entry name" value="NTP_transferase"/>
    <property type="match status" value="1"/>
</dbReference>
<dbReference type="GO" id="GO:0004475">
    <property type="term" value="F:mannose-1-phosphate guanylyltransferase (GTP) activity"/>
    <property type="evidence" value="ECO:0007669"/>
    <property type="project" value="TreeGrafter"/>
</dbReference>
<dbReference type="PANTHER" id="PTHR46390:SF1">
    <property type="entry name" value="MANNOSE-1-PHOSPHATE GUANYLYLTRANSFERASE"/>
    <property type="match status" value="1"/>
</dbReference>
<sequence>MHTILLCGGSGQRLWPLSGSIRSKMFLQLLPAPDGGTESMIGRVCRQLAHAGLDGSVLFVAHQEQLAITRRYTGNKYPVIGEPYKRGTFTAAASGALHLHSTGKAKPEDIICVAPADMYADEDFFRLFHQFPDILASSQAELLLLGTKPAYPSDQYGYIVPAQGGREAYARVLSFAEKPDIAKARELMQEHALWNCGIFAFRLSFLLAHLQKIGLPTDQTAFVAQYPGLPVRSFDKEVAERSSKAAVVRHEGEWSDLGSWDTLTARLHSPVIGEGGLWGDCRDTHVVNELNVPLHVIGVPGIVAIGSPEGILIAAKKDANTIKDILQEHSVKAPMYGETGWGSYTVLDRTANGTSLVLTIMLTLLPEHGIPEMDGQHAAKTWMIVSGHGEVAVNGAAAAASAGGIFTMTRGERHAIRAFSDMKLIEVRISEPGDDGRVYGS</sequence>
<dbReference type="SUPFAM" id="SSF51182">
    <property type="entry name" value="RmlC-like cupins"/>
    <property type="match status" value="1"/>
</dbReference>
<dbReference type="RefSeq" id="WP_042216207.1">
    <property type="nucleotide sequence ID" value="NZ_CP009285.1"/>
</dbReference>
<proteinExistence type="predicted"/>
<dbReference type="InterPro" id="IPR029044">
    <property type="entry name" value="Nucleotide-diphossugar_trans"/>
</dbReference>
<dbReference type="InterPro" id="IPR011051">
    <property type="entry name" value="RmlC_Cupin_sf"/>
</dbReference>
<dbReference type="InterPro" id="IPR051161">
    <property type="entry name" value="Mannose-6P_isomerase_type2"/>
</dbReference>
<evidence type="ECO:0000259" key="1">
    <source>
        <dbReference type="Pfam" id="PF00483"/>
    </source>
</evidence>
<evidence type="ECO:0000313" key="2">
    <source>
        <dbReference type="EMBL" id="AIQ59924.1"/>
    </source>
</evidence>
<dbReference type="KEGG" id="pbd:PBOR_25445"/>
<protein>
    <recommendedName>
        <fullName evidence="1">Nucleotidyl transferase domain-containing protein</fullName>
    </recommendedName>
</protein>
<feature type="domain" description="Nucleotidyl transferase" evidence="1">
    <location>
        <begin position="3"/>
        <end position="264"/>
    </location>
</feature>
<dbReference type="Gene3D" id="2.60.120.10">
    <property type="entry name" value="Jelly Rolls"/>
    <property type="match status" value="1"/>
</dbReference>
<keyword evidence="3" id="KW-1185">Reference proteome</keyword>
<dbReference type="Proteomes" id="UP000029518">
    <property type="component" value="Chromosome"/>
</dbReference>
<dbReference type="PANTHER" id="PTHR46390">
    <property type="entry name" value="MANNOSE-1-PHOSPHATE GUANYLYLTRANSFERASE"/>
    <property type="match status" value="1"/>
</dbReference>
<dbReference type="GO" id="GO:0009298">
    <property type="term" value="P:GDP-mannose biosynthetic process"/>
    <property type="evidence" value="ECO:0007669"/>
    <property type="project" value="TreeGrafter"/>
</dbReference>
<dbReference type="EMBL" id="CP009285">
    <property type="protein sequence ID" value="AIQ59924.1"/>
    <property type="molecule type" value="Genomic_DNA"/>
</dbReference>
<dbReference type="InterPro" id="IPR014710">
    <property type="entry name" value="RmlC-like_jellyroll"/>
</dbReference>
<dbReference type="Gene3D" id="3.90.550.10">
    <property type="entry name" value="Spore Coat Polysaccharide Biosynthesis Protein SpsA, Chain A"/>
    <property type="match status" value="1"/>
</dbReference>
<dbReference type="HOGENOM" id="CLU_035527_1_0_9"/>
<dbReference type="InterPro" id="IPR005835">
    <property type="entry name" value="NTP_transferase_dom"/>
</dbReference>
<dbReference type="AlphaFoldDB" id="A0A089MU17"/>
<organism evidence="2 3">
    <name type="scientific">Paenibacillus borealis</name>
    <dbReference type="NCBI Taxonomy" id="160799"/>
    <lineage>
        <taxon>Bacteria</taxon>
        <taxon>Bacillati</taxon>
        <taxon>Bacillota</taxon>
        <taxon>Bacilli</taxon>
        <taxon>Bacillales</taxon>
        <taxon>Paenibacillaceae</taxon>
        <taxon>Paenibacillus</taxon>
    </lineage>
</organism>
<dbReference type="OrthoDB" id="9806359at2"/>
<evidence type="ECO:0000313" key="3">
    <source>
        <dbReference type="Proteomes" id="UP000029518"/>
    </source>
</evidence>
<reference evidence="2" key="1">
    <citation type="submission" date="2014-08" db="EMBL/GenBank/DDBJ databases">
        <title>Comparative genomics of the Paenibacillus odorifer group.</title>
        <authorList>
            <person name="den Bakker H.C."/>
            <person name="Tsai Y.-C.Y.-C."/>
            <person name="Martin N."/>
            <person name="Korlach J."/>
            <person name="Wiedmann M."/>
        </authorList>
    </citation>
    <scope>NUCLEOTIDE SEQUENCE [LARGE SCALE GENOMIC DNA]</scope>
    <source>
        <strain evidence="2">DSM 13188</strain>
    </source>
</reference>